<sequence>MPKKGKNGKHGSRTEIQIYEANPSKQNFDIIIKENVHGKRTIYYNPKPKTTQYETSIAQMLMQSAQEAAMAFQMNLQMIQQADDYHILNKQKKAQKNIQTKT</sequence>
<dbReference type="EMBL" id="SNRW01006388">
    <property type="protein sequence ID" value="KAA6383179.1"/>
    <property type="molecule type" value="Genomic_DNA"/>
</dbReference>
<proteinExistence type="predicted"/>
<dbReference type="Proteomes" id="UP000324800">
    <property type="component" value="Unassembled WGS sequence"/>
</dbReference>
<comment type="caution">
    <text evidence="1">The sequence shown here is derived from an EMBL/GenBank/DDBJ whole genome shotgun (WGS) entry which is preliminary data.</text>
</comment>
<reference evidence="1 2" key="1">
    <citation type="submission" date="2019-03" db="EMBL/GenBank/DDBJ databases">
        <title>Single cell metagenomics reveals metabolic interactions within the superorganism composed of flagellate Streblomastix strix and complex community of Bacteroidetes bacteria on its surface.</title>
        <authorList>
            <person name="Treitli S.C."/>
            <person name="Kolisko M."/>
            <person name="Husnik F."/>
            <person name="Keeling P."/>
            <person name="Hampl V."/>
        </authorList>
    </citation>
    <scope>NUCLEOTIDE SEQUENCE [LARGE SCALE GENOMIC DNA]</scope>
    <source>
        <strain evidence="1">ST1C</strain>
    </source>
</reference>
<protein>
    <submittedName>
        <fullName evidence="1">Uncharacterized protein</fullName>
    </submittedName>
</protein>
<gene>
    <name evidence="1" type="ORF">EZS28_021296</name>
</gene>
<dbReference type="AlphaFoldDB" id="A0A5J4VLF5"/>
<organism evidence="1 2">
    <name type="scientific">Streblomastix strix</name>
    <dbReference type="NCBI Taxonomy" id="222440"/>
    <lineage>
        <taxon>Eukaryota</taxon>
        <taxon>Metamonada</taxon>
        <taxon>Preaxostyla</taxon>
        <taxon>Oxymonadida</taxon>
        <taxon>Streblomastigidae</taxon>
        <taxon>Streblomastix</taxon>
    </lineage>
</organism>
<evidence type="ECO:0000313" key="1">
    <source>
        <dbReference type="EMBL" id="KAA6383179.1"/>
    </source>
</evidence>
<accession>A0A5J4VLF5</accession>
<name>A0A5J4VLF5_9EUKA</name>
<evidence type="ECO:0000313" key="2">
    <source>
        <dbReference type="Proteomes" id="UP000324800"/>
    </source>
</evidence>